<reference evidence="4" key="1">
    <citation type="journal article" date="2019" name="Int. J. Syst. Evol. Microbiol.">
        <title>The Global Catalogue of Microorganisms (GCM) 10K type strain sequencing project: providing services to taxonomists for standard genome sequencing and annotation.</title>
        <authorList>
            <consortium name="The Broad Institute Genomics Platform"/>
            <consortium name="The Broad Institute Genome Sequencing Center for Infectious Disease"/>
            <person name="Wu L."/>
            <person name="Ma J."/>
        </authorList>
    </citation>
    <scope>NUCLEOTIDE SEQUENCE [LARGE SCALE GENOMIC DNA]</scope>
    <source>
        <strain evidence="4">JCM 9933</strain>
    </source>
</reference>
<dbReference type="PANTHER" id="PTHR42928">
    <property type="entry name" value="TRICARBOXYLATE-BINDING PROTEIN"/>
    <property type="match status" value="1"/>
</dbReference>
<gene>
    <name evidence="3" type="ORF">GCM10009416_03130</name>
</gene>
<dbReference type="Proteomes" id="UP001501588">
    <property type="component" value="Unassembled WGS sequence"/>
</dbReference>
<dbReference type="PIRSF" id="PIRSF017082">
    <property type="entry name" value="YflP"/>
    <property type="match status" value="1"/>
</dbReference>
<dbReference type="Gene3D" id="3.40.190.10">
    <property type="entry name" value="Periplasmic binding protein-like II"/>
    <property type="match status" value="1"/>
</dbReference>
<proteinExistence type="inferred from homology"/>
<evidence type="ECO:0000313" key="4">
    <source>
        <dbReference type="Proteomes" id="UP001501588"/>
    </source>
</evidence>
<evidence type="ECO:0000256" key="2">
    <source>
        <dbReference type="SAM" id="SignalP"/>
    </source>
</evidence>
<comment type="similarity">
    <text evidence="1">Belongs to the UPF0065 (bug) family.</text>
</comment>
<name>A0ABP3PIS8_9PROT</name>
<feature type="chain" id="PRO_5045942886" evidence="2">
    <location>
        <begin position="23"/>
        <end position="317"/>
    </location>
</feature>
<dbReference type="InterPro" id="IPR005064">
    <property type="entry name" value="BUG"/>
</dbReference>
<feature type="signal peptide" evidence="2">
    <location>
        <begin position="1"/>
        <end position="22"/>
    </location>
</feature>
<evidence type="ECO:0000313" key="3">
    <source>
        <dbReference type="EMBL" id="GAA0568421.1"/>
    </source>
</evidence>
<dbReference type="PANTHER" id="PTHR42928:SF5">
    <property type="entry name" value="BLR1237 PROTEIN"/>
    <property type="match status" value="1"/>
</dbReference>
<dbReference type="Pfam" id="PF03401">
    <property type="entry name" value="TctC"/>
    <property type="match status" value="1"/>
</dbReference>
<sequence length="317" mass="33872">MRLLVAAAALIAAFLPAGPARAFPDRPITVVLPYSPGSAADAYARALGDHMARALGQNVVVTNRDGGSGVVGMRSVAASPPDGHTLGLTPMTAIVVQPHLVKNLGIGPESFSPVCGTNENVIGVVVRADSPVRDLSALVALGRQRQLSFGSAGPNSLPQLAVWRVQRAAGNLDFTHIPYRGDPPHLNELLGGRLDFSSTVVASASELIDSGRLRLIAVFSRRRHPDYPDVPTAREQGFDAEQFSQVGIYAPRGTPEPVLDRLEEVCRAGLDDPAFRRVAASSRVVVNFMPRADFARMVQDEFANYARILRDLGVKAE</sequence>
<protein>
    <submittedName>
        <fullName evidence="3">Tripartite tricarboxylate transporter substrate binding protein</fullName>
    </submittedName>
</protein>
<dbReference type="Gene3D" id="3.40.190.150">
    <property type="entry name" value="Bordetella uptake gene, domain 1"/>
    <property type="match status" value="1"/>
</dbReference>
<dbReference type="CDD" id="cd07012">
    <property type="entry name" value="PBP2_Bug_TTT"/>
    <property type="match status" value="1"/>
</dbReference>
<evidence type="ECO:0000256" key="1">
    <source>
        <dbReference type="ARBA" id="ARBA00006987"/>
    </source>
</evidence>
<dbReference type="EMBL" id="BAAAFZ010000006">
    <property type="protein sequence ID" value="GAA0568421.1"/>
    <property type="molecule type" value="Genomic_DNA"/>
</dbReference>
<keyword evidence="4" id="KW-1185">Reference proteome</keyword>
<accession>A0ABP3PIS8</accession>
<dbReference type="RefSeq" id="WP_343893369.1">
    <property type="nucleotide sequence ID" value="NZ_BAAAFZ010000006.1"/>
</dbReference>
<keyword evidence="2" id="KW-0732">Signal</keyword>
<dbReference type="InterPro" id="IPR042100">
    <property type="entry name" value="Bug_dom1"/>
</dbReference>
<organism evidence="3 4">
    <name type="scientific">Craurococcus roseus</name>
    <dbReference type="NCBI Taxonomy" id="77585"/>
    <lineage>
        <taxon>Bacteria</taxon>
        <taxon>Pseudomonadati</taxon>
        <taxon>Pseudomonadota</taxon>
        <taxon>Alphaproteobacteria</taxon>
        <taxon>Acetobacterales</taxon>
        <taxon>Acetobacteraceae</taxon>
        <taxon>Craurococcus</taxon>
    </lineage>
</organism>
<comment type="caution">
    <text evidence="3">The sequence shown here is derived from an EMBL/GenBank/DDBJ whole genome shotgun (WGS) entry which is preliminary data.</text>
</comment>
<dbReference type="SUPFAM" id="SSF53850">
    <property type="entry name" value="Periplasmic binding protein-like II"/>
    <property type="match status" value="1"/>
</dbReference>